<reference evidence="1 2" key="1">
    <citation type="submission" date="2022-01" db="EMBL/GenBank/DDBJ databases">
        <title>Draft Genome Sequences of Seven Type Strains of the Genus Streptomyces.</title>
        <authorList>
            <person name="Aziz S."/>
            <person name="Coretto E."/>
            <person name="Chronakova A."/>
            <person name="Sproer C."/>
            <person name="Huber K."/>
            <person name="Nouioui I."/>
            <person name="Gross H."/>
        </authorList>
    </citation>
    <scope>NUCLEOTIDE SEQUENCE [LARGE SCALE GENOMIC DNA]</scope>
    <source>
        <strain evidence="1 2">DSM 41685</strain>
    </source>
</reference>
<evidence type="ECO:0000313" key="2">
    <source>
        <dbReference type="Proteomes" id="UP001299012"/>
    </source>
</evidence>
<keyword evidence="2" id="KW-1185">Reference proteome</keyword>
<organism evidence="1 2">
    <name type="scientific">Streptomyces tricolor</name>
    <dbReference type="NCBI Taxonomy" id="68277"/>
    <lineage>
        <taxon>Bacteria</taxon>
        <taxon>Bacillati</taxon>
        <taxon>Actinomycetota</taxon>
        <taxon>Actinomycetes</taxon>
        <taxon>Kitasatosporales</taxon>
        <taxon>Streptomycetaceae</taxon>
        <taxon>Streptomyces</taxon>
        <taxon>Streptomyces violaceoruber group</taxon>
    </lineage>
</organism>
<comment type="caution">
    <text evidence="1">The sequence shown here is derived from an EMBL/GenBank/DDBJ whole genome shotgun (WGS) entry which is preliminary data.</text>
</comment>
<proteinExistence type="predicted"/>
<dbReference type="Proteomes" id="UP001299012">
    <property type="component" value="Unassembled WGS sequence"/>
</dbReference>
<gene>
    <name evidence="1" type="ORF">L0F81_06000</name>
</gene>
<name>A0ABS9JB99_9ACTN</name>
<evidence type="ECO:0008006" key="3">
    <source>
        <dbReference type="Google" id="ProtNLM"/>
    </source>
</evidence>
<accession>A0ABS9JB99</accession>
<protein>
    <recommendedName>
        <fullName evidence="3">AG2 protein</fullName>
    </recommendedName>
</protein>
<evidence type="ECO:0000313" key="1">
    <source>
        <dbReference type="EMBL" id="MCG0062845.1"/>
    </source>
</evidence>
<sequence>MPTYHEILTTDLSTLTAAAEHWDDVAEDLHKQETAYRRDVHGISMGPSWQGLYTTVADEHFAVTLKEFQKAQTEAKAIAALFRDAHTQFVDLRKKLESARQDAVAAKMKVSDQGVVSYDTGKLTDGDRQALAHDPDYQESVRKAVASWQARIDQCVKDVEDADKGVEIAFQAVVTDSDIGDGTIGGFNGRAQGDIEKYEAHEAEDIARRVNAGEASQRDYRELQRLLGGNSGDKAFSQTLLDGLGARGTLQLSNSLDSLAHYDDKQHGSRYLDIQKGLATTLATATKDPHSDFYQGFRADLRKAGTEQFKVDGLSSVPDEKVRGYQSLVTLMQHGHGYDGQFLKDTADDIRHAEESYTPRGGNPTESLWGLRDRFSGEDRGWFANDPLDGVLGIMSHDPEVSTEYLDPARNDNLRYLLHGRNWDTVVDHYATPPGGTTVGIPVLAEDGDVRKGFGAALEAATTGEAPGGYHAAGPHTEPQARILQHTINTLYTDKHAQELPKGLVTPMAHILTSYTPDTHETYAESSSKYDIDWDSEGSVWSDKDGAHLAVGHQRLAAVMRGVANDPEAFGHLYGAEQQYTHHVLETIPADAGDKTIRDRIVESSRAMGAYDGIRSDIIYDERFEKTQWAADFNHGIGTALGTALLFNPVKDLSPVGDLTNKAIDVWAYESNKEHTAEANLAATEQNAKTYDAGQHDVEKLVRAWADSRGHGIDSDWTKYYVHAGQNDYEHGRDRTLSTLRADR</sequence>
<dbReference type="RefSeq" id="WP_086697147.1">
    <property type="nucleotide sequence ID" value="NZ_JAKKZF010000013.1"/>
</dbReference>
<dbReference type="EMBL" id="JAKKZF010000013">
    <property type="protein sequence ID" value="MCG0062845.1"/>
    <property type="molecule type" value="Genomic_DNA"/>
</dbReference>